<dbReference type="AlphaFoldDB" id="F9UGC4"/>
<sequence>MADIFIEREHTLGLDRALEQVATLAGLLVDELDARCAWNGNRLDFTRPGASGRVEVTETLLILEVSLGFLLRPFKDRIEQGITEKLDSLVPCLPSV</sequence>
<dbReference type="Proteomes" id="UP000005459">
    <property type="component" value="Unassembled WGS sequence"/>
</dbReference>
<accession>F9UGC4</accession>
<dbReference type="Pfam" id="PF09650">
    <property type="entry name" value="PHA_gran_rgn"/>
    <property type="match status" value="1"/>
</dbReference>
<evidence type="ECO:0000313" key="2">
    <source>
        <dbReference type="Proteomes" id="UP000005459"/>
    </source>
</evidence>
<name>F9UGC4_9GAMM</name>
<protein>
    <submittedName>
        <fullName evidence="1">Polyhydroxyalkanoic acid system protein</fullName>
    </submittedName>
</protein>
<dbReference type="eggNOG" id="ENOG5031QCS">
    <property type="taxonomic scope" value="Bacteria"/>
</dbReference>
<dbReference type="RefSeq" id="WP_007194849.1">
    <property type="nucleotide sequence ID" value="NZ_AFWV01000014.1"/>
</dbReference>
<dbReference type="STRING" id="768671.ThimaDRAFT_3977"/>
<evidence type="ECO:0000313" key="1">
    <source>
        <dbReference type="EMBL" id="EGV16850.1"/>
    </source>
</evidence>
<gene>
    <name evidence="1" type="ORF">ThimaDRAFT_3977</name>
</gene>
<dbReference type="EMBL" id="AFWV01000014">
    <property type="protein sequence ID" value="EGV16850.1"/>
    <property type="molecule type" value="Genomic_DNA"/>
</dbReference>
<proteinExistence type="predicted"/>
<keyword evidence="2" id="KW-1185">Reference proteome</keyword>
<dbReference type="OrthoDB" id="287584at2"/>
<organism evidence="1 2">
    <name type="scientific">Thiocapsa marina 5811</name>
    <dbReference type="NCBI Taxonomy" id="768671"/>
    <lineage>
        <taxon>Bacteria</taxon>
        <taxon>Pseudomonadati</taxon>
        <taxon>Pseudomonadota</taxon>
        <taxon>Gammaproteobacteria</taxon>
        <taxon>Chromatiales</taxon>
        <taxon>Chromatiaceae</taxon>
        <taxon>Thiocapsa</taxon>
    </lineage>
</organism>
<dbReference type="InterPro" id="IPR013433">
    <property type="entry name" value="PHA_gran_rgn"/>
</dbReference>
<reference evidence="1 2" key="1">
    <citation type="submission" date="2011-06" db="EMBL/GenBank/DDBJ databases">
        <title>The draft genome of Thiocapsa marina 5811.</title>
        <authorList>
            <consortium name="US DOE Joint Genome Institute (JGI-PGF)"/>
            <person name="Lucas S."/>
            <person name="Han J."/>
            <person name="Cheng J.-F."/>
            <person name="Goodwin L."/>
            <person name="Pitluck S."/>
            <person name="Peters L."/>
            <person name="Land M.L."/>
            <person name="Hauser L."/>
            <person name="Vogl K."/>
            <person name="Liu Z."/>
            <person name="Imhoff J."/>
            <person name="Thiel V."/>
            <person name="Frigaard N.-U."/>
            <person name="Bryant D."/>
            <person name="Woyke T.J."/>
        </authorList>
    </citation>
    <scope>NUCLEOTIDE SEQUENCE [LARGE SCALE GENOMIC DNA]</scope>
    <source>
        <strain evidence="1 2">5811</strain>
    </source>
</reference>
<dbReference type="NCBIfam" id="TIGR02610">
    <property type="entry name" value="PHA_gran_rgn"/>
    <property type="match status" value="1"/>
</dbReference>